<sequence length="164" mass="16471">MSGESLHLVAHVGGCGVLIETARVDSVVDVDVLVPVPGTAPAVLGLAAMRSRVATVIDARRVLGLAPGAAPAPGPNARTRAVVTAVDGHLYAIAVDTLEDVARFEIEPMPAGLSAMSQVARGVAEGEGETLLALDLDRLIAAIDGPVNAKLTPGDANTSAPTNG</sequence>
<dbReference type="SUPFAM" id="SSF50341">
    <property type="entry name" value="CheW-like"/>
    <property type="match status" value="1"/>
</dbReference>
<dbReference type="Proteomes" id="UP000732399">
    <property type="component" value="Unassembled WGS sequence"/>
</dbReference>
<comment type="caution">
    <text evidence="2">The sequence shown here is derived from an EMBL/GenBank/DDBJ whole genome shotgun (WGS) entry which is preliminary data.</text>
</comment>
<gene>
    <name evidence="2" type="ORF">HBH26_12815</name>
</gene>
<dbReference type="PANTHER" id="PTHR22617">
    <property type="entry name" value="CHEMOTAXIS SENSOR HISTIDINE KINASE-RELATED"/>
    <property type="match status" value="1"/>
</dbReference>
<accession>A0ABX1CPR3</accession>
<keyword evidence="3" id="KW-1185">Reference proteome</keyword>
<evidence type="ECO:0000313" key="2">
    <source>
        <dbReference type="EMBL" id="NJR79464.1"/>
    </source>
</evidence>
<dbReference type="InterPro" id="IPR036061">
    <property type="entry name" value="CheW-like_dom_sf"/>
</dbReference>
<dbReference type="InterPro" id="IPR002545">
    <property type="entry name" value="CheW-lke_dom"/>
</dbReference>
<dbReference type="Gene3D" id="2.30.30.40">
    <property type="entry name" value="SH3 Domains"/>
    <property type="match status" value="1"/>
</dbReference>
<dbReference type="PROSITE" id="PS50851">
    <property type="entry name" value="CHEW"/>
    <property type="match status" value="1"/>
</dbReference>
<dbReference type="EMBL" id="JAAVJH010000007">
    <property type="protein sequence ID" value="NJR79464.1"/>
    <property type="molecule type" value="Genomic_DNA"/>
</dbReference>
<evidence type="ECO:0000313" key="3">
    <source>
        <dbReference type="Proteomes" id="UP000732399"/>
    </source>
</evidence>
<dbReference type="InterPro" id="IPR039315">
    <property type="entry name" value="CheW"/>
</dbReference>
<dbReference type="Gene3D" id="2.40.50.180">
    <property type="entry name" value="CheA-289, Domain 4"/>
    <property type="match status" value="1"/>
</dbReference>
<name>A0ABX1CPR3_9SPHN</name>
<dbReference type="RefSeq" id="WP_168135021.1">
    <property type="nucleotide sequence ID" value="NZ_JAAVJH010000007.1"/>
</dbReference>
<evidence type="ECO:0000259" key="1">
    <source>
        <dbReference type="PROSITE" id="PS50851"/>
    </source>
</evidence>
<protein>
    <submittedName>
        <fullName evidence="2">Chemotaxis protein CheW</fullName>
    </submittedName>
</protein>
<proteinExistence type="predicted"/>
<dbReference type="PANTHER" id="PTHR22617:SF23">
    <property type="entry name" value="CHEMOTAXIS PROTEIN CHEW"/>
    <property type="match status" value="1"/>
</dbReference>
<reference evidence="2 3" key="1">
    <citation type="submission" date="2020-03" db="EMBL/GenBank/DDBJ databases">
        <authorList>
            <person name="Wang L."/>
            <person name="He N."/>
            <person name="Li Y."/>
            <person name="Fang Y."/>
            <person name="Zhang F."/>
        </authorList>
    </citation>
    <scope>NUCLEOTIDE SEQUENCE [LARGE SCALE GENOMIC DNA]</scope>
    <source>
        <strain evidence="2 3">36D10-4-7</strain>
    </source>
</reference>
<feature type="domain" description="CheW-like" evidence="1">
    <location>
        <begin position="4"/>
        <end position="145"/>
    </location>
</feature>
<dbReference type="SMART" id="SM00260">
    <property type="entry name" value="CheW"/>
    <property type="match status" value="1"/>
</dbReference>
<dbReference type="Pfam" id="PF01584">
    <property type="entry name" value="CheW"/>
    <property type="match status" value="1"/>
</dbReference>
<organism evidence="2 3">
    <name type="scientific">Sphingomonas corticis</name>
    <dbReference type="NCBI Taxonomy" id="2722791"/>
    <lineage>
        <taxon>Bacteria</taxon>
        <taxon>Pseudomonadati</taxon>
        <taxon>Pseudomonadota</taxon>
        <taxon>Alphaproteobacteria</taxon>
        <taxon>Sphingomonadales</taxon>
        <taxon>Sphingomonadaceae</taxon>
        <taxon>Sphingomonas</taxon>
    </lineage>
</organism>